<keyword evidence="3" id="KW-1185">Reference proteome</keyword>
<dbReference type="OrthoDB" id="128536at2759"/>
<reference evidence="2 3" key="1">
    <citation type="journal article" date="2019" name="Nat. Ecol. Evol.">
        <title>Megaphylogeny resolves global patterns of mushroom evolution.</title>
        <authorList>
            <person name="Varga T."/>
            <person name="Krizsan K."/>
            <person name="Foldi C."/>
            <person name="Dima B."/>
            <person name="Sanchez-Garcia M."/>
            <person name="Sanchez-Ramirez S."/>
            <person name="Szollosi G.J."/>
            <person name="Szarkandi J.G."/>
            <person name="Papp V."/>
            <person name="Albert L."/>
            <person name="Andreopoulos W."/>
            <person name="Angelini C."/>
            <person name="Antonin V."/>
            <person name="Barry K.W."/>
            <person name="Bougher N.L."/>
            <person name="Buchanan P."/>
            <person name="Buyck B."/>
            <person name="Bense V."/>
            <person name="Catcheside P."/>
            <person name="Chovatia M."/>
            <person name="Cooper J."/>
            <person name="Damon W."/>
            <person name="Desjardin D."/>
            <person name="Finy P."/>
            <person name="Geml J."/>
            <person name="Haridas S."/>
            <person name="Hughes K."/>
            <person name="Justo A."/>
            <person name="Karasinski D."/>
            <person name="Kautmanova I."/>
            <person name="Kiss B."/>
            <person name="Kocsube S."/>
            <person name="Kotiranta H."/>
            <person name="LaButti K.M."/>
            <person name="Lechner B.E."/>
            <person name="Liimatainen K."/>
            <person name="Lipzen A."/>
            <person name="Lukacs Z."/>
            <person name="Mihaltcheva S."/>
            <person name="Morgado L.N."/>
            <person name="Niskanen T."/>
            <person name="Noordeloos M.E."/>
            <person name="Ohm R.A."/>
            <person name="Ortiz-Santana B."/>
            <person name="Ovrebo C."/>
            <person name="Racz N."/>
            <person name="Riley R."/>
            <person name="Savchenko A."/>
            <person name="Shiryaev A."/>
            <person name="Soop K."/>
            <person name="Spirin V."/>
            <person name="Szebenyi C."/>
            <person name="Tomsovsky M."/>
            <person name="Tulloss R.E."/>
            <person name="Uehling J."/>
            <person name="Grigoriev I.V."/>
            <person name="Vagvolgyi C."/>
            <person name="Papp T."/>
            <person name="Martin F.M."/>
            <person name="Miettinen O."/>
            <person name="Hibbett D.S."/>
            <person name="Nagy L.G."/>
        </authorList>
    </citation>
    <scope>NUCLEOTIDE SEQUENCE [LARGE SCALE GENOMIC DNA]</scope>
    <source>
        <strain evidence="2 3">OMC1185</strain>
    </source>
</reference>
<evidence type="ECO:0000313" key="2">
    <source>
        <dbReference type="EMBL" id="TFK54113.1"/>
    </source>
</evidence>
<feature type="compositionally biased region" description="Polar residues" evidence="1">
    <location>
        <begin position="56"/>
        <end position="67"/>
    </location>
</feature>
<evidence type="ECO:0000256" key="1">
    <source>
        <dbReference type="SAM" id="MobiDB-lite"/>
    </source>
</evidence>
<name>A0A5C3N9T9_9AGAM</name>
<sequence>MTSKRLLYPSANEIGKLSKPQLAIKIARHSSCSLCDECSGLRPPPDIEVALDEPQPDTSLNDLTQYGSEDEESMDDYLQDCACGHHVNAHGADESSLGRTEFLRRARVAIRLDEFLEDESQLLDFDYTNESIVGLRPQMTLPEDRGSPDIEDILSPGMS</sequence>
<dbReference type="Proteomes" id="UP000305948">
    <property type="component" value="Unassembled WGS sequence"/>
</dbReference>
<dbReference type="STRING" id="5364.A0A5C3N9T9"/>
<accession>A0A5C3N9T9</accession>
<proteinExistence type="predicted"/>
<dbReference type="EMBL" id="ML213506">
    <property type="protein sequence ID" value="TFK54113.1"/>
    <property type="molecule type" value="Genomic_DNA"/>
</dbReference>
<evidence type="ECO:0000313" key="3">
    <source>
        <dbReference type="Proteomes" id="UP000305948"/>
    </source>
</evidence>
<organism evidence="2 3">
    <name type="scientific">Heliocybe sulcata</name>
    <dbReference type="NCBI Taxonomy" id="5364"/>
    <lineage>
        <taxon>Eukaryota</taxon>
        <taxon>Fungi</taxon>
        <taxon>Dikarya</taxon>
        <taxon>Basidiomycota</taxon>
        <taxon>Agaricomycotina</taxon>
        <taxon>Agaricomycetes</taxon>
        <taxon>Gloeophyllales</taxon>
        <taxon>Gloeophyllaceae</taxon>
        <taxon>Heliocybe</taxon>
    </lineage>
</organism>
<feature type="region of interest" description="Disordered" evidence="1">
    <location>
        <begin position="139"/>
        <end position="159"/>
    </location>
</feature>
<gene>
    <name evidence="2" type="ORF">OE88DRAFT_1625098</name>
</gene>
<dbReference type="AlphaFoldDB" id="A0A5C3N9T9"/>
<protein>
    <submittedName>
        <fullName evidence="2">Uncharacterized protein</fullName>
    </submittedName>
</protein>
<feature type="region of interest" description="Disordered" evidence="1">
    <location>
        <begin position="49"/>
        <end position="71"/>
    </location>
</feature>